<evidence type="ECO:0000313" key="15">
    <source>
        <dbReference type="Proteomes" id="UP001501577"/>
    </source>
</evidence>
<dbReference type="SUPFAM" id="SSF55874">
    <property type="entry name" value="ATPase domain of HSP90 chaperone/DNA topoisomerase II/histidine kinase"/>
    <property type="match status" value="1"/>
</dbReference>
<organism evidence="14 15">
    <name type="scientific">Tetragenococcus solitarius</name>
    <dbReference type="NCBI Taxonomy" id="71453"/>
    <lineage>
        <taxon>Bacteria</taxon>
        <taxon>Bacillati</taxon>
        <taxon>Bacillota</taxon>
        <taxon>Bacilli</taxon>
        <taxon>Lactobacillales</taxon>
        <taxon>Enterococcaceae</taxon>
        <taxon>Tetragenococcus</taxon>
    </lineage>
</organism>
<name>A0ABN3Y0K9_9ENTE</name>
<feature type="transmembrane region" description="Helical" evidence="12">
    <location>
        <begin position="17"/>
        <end position="37"/>
    </location>
</feature>
<dbReference type="PANTHER" id="PTHR45453">
    <property type="entry name" value="PHOSPHATE REGULON SENSOR PROTEIN PHOR"/>
    <property type="match status" value="1"/>
</dbReference>
<feature type="coiled-coil region" evidence="11">
    <location>
        <begin position="94"/>
        <end position="121"/>
    </location>
</feature>
<dbReference type="Proteomes" id="UP001501577">
    <property type="component" value="Unassembled WGS sequence"/>
</dbReference>
<dbReference type="InterPro" id="IPR036890">
    <property type="entry name" value="HATPase_C_sf"/>
</dbReference>
<keyword evidence="7 14" id="KW-0418">Kinase</keyword>
<comment type="subcellular location">
    <subcellularLocation>
        <location evidence="2">Cell membrane</location>
        <topology evidence="2">Multi-pass membrane protein</topology>
    </subcellularLocation>
</comment>
<evidence type="ECO:0000256" key="4">
    <source>
        <dbReference type="ARBA" id="ARBA00022475"/>
    </source>
</evidence>
<comment type="caution">
    <text evidence="14">The sequence shown here is derived from an EMBL/GenBank/DDBJ whole genome shotgun (WGS) entry which is preliminary data.</text>
</comment>
<dbReference type="InterPro" id="IPR005467">
    <property type="entry name" value="His_kinase_dom"/>
</dbReference>
<evidence type="ECO:0000256" key="1">
    <source>
        <dbReference type="ARBA" id="ARBA00000085"/>
    </source>
</evidence>
<evidence type="ECO:0000256" key="11">
    <source>
        <dbReference type="SAM" id="Coils"/>
    </source>
</evidence>
<evidence type="ECO:0000256" key="2">
    <source>
        <dbReference type="ARBA" id="ARBA00004651"/>
    </source>
</evidence>
<keyword evidence="15" id="KW-1185">Reference proteome</keyword>
<keyword evidence="9" id="KW-0902">Two-component regulatory system</keyword>
<dbReference type="SMART" id="SM00387">
    <property type="entry name" value="HATPase_c"/>
    <property type="match status" value="1"/>
</dbReference>
<dbReference type="EC" id="2.7.13.3" evidence="3"/>
<sequence length="332" mass="38818">MKLKNHILIQYLYRRRILLLLGSFFTIVDIIVGYVYQLPLERALLTIAMSGFVTIIVSIFDFYHFYQTHTKLKLLFKQENFEPSALPKNRGLIEKDYQKIIQKMYDHLQQLENNSLQSEQEILDYFTTWVHQIKVPISALHLILQDQKEEISDELDEQLFKIDQYVNLILQYVRLGSSSTDYHFQEVNLDDLIRENIKKYAPSFIRKNLALQYDPINFHIVSDPKWLSFVIEQLLSNALKYTDQGSISIYLKNQALVIEDTGIGILAEDLPRIGERNFTGFTGRQHKSATGIGFYLSKQILQKLGHHITLSSEPKKGTQVFIHFDEEEILTK</sequence>
<dbReference type="GO" id="GO:0016301">
    <property type="term" value="F:kinase activity"/>
    <property type="evidence" value="ECO:0007669"/>
    <property type="project" value="UniProtKB-KW"/>
</dbReference>
<feature type="domain" description="Histidine kinase" evidence="13">
    <location>
        <begin position="128"/>
        <end position="328"/>
    </location>
</feature>
<feature type="transmembrane region" description="Helical" evidence="12">
    <location>
        <begin position="43"/>
        <end position="66"/>
    </location>
</feature>
<keyword evidence="10 12" id="KW-0472">Membrane</keyword>
<evidence type="ECO:0000256" key="9">
    <source>
        <dbReference type="ARBA" id="ARBA00023012"/>
    </source>
</evidence>
<keyword evidence="5" id="KW-0808">Transferase</keyword>
<evidence type="ECO:0000313" key="14">
    <source>
        <dbReference type="EMBL" id="GAA3012306.1"/>
    </source>
</evidence>
<evidence type="ECO:0000259" key="13">
    <source>
        <dbReference type="PROSITE" id="PS50109"/>
    </source>
</evidence>
<keyword evidence="6 12" id="KW-0812">Transmembrane</keyword>
<evidence type="ECO:0000256" key="8">
    <source>
        <dbReference type="ARBA" id="ARBA00022989"/>
    </source>
</evidence>
<evidence type="ECO:0000256" key="12">
    <source>
        <dbReference type="SAM" id="Phobius"/>
    </source>
</evidence>
<dbReference type="PROSITE" id="PS50109">
    <property type="entry name" value="HIS_KIN"/>
    <property type="match status" value="1"/>
</dbReference>
<reference evidence="14 15" key="1">
    <citation type="journal article" date="2019" name="Int. J. Syst. Evol. Microbiol.">
        <title>The Global Catalogue of Microorganisms (GCM) 10K type strain sequencing project: providing services to taxonomists for standard genome sequencing and annotation.</title>
        <authorList>
            <consortium name="The Broad Institute Genomics Platform"/>
            <consortium name="The Broad Institute Genome Sequencing Center for Infectious Disease"/>
            <person name="Wu L."/>
            <person name="Ma J."/>
        </authorList>
    </citation>
    <scope>NUCLEOTIDE SEQUENCE [LARGE SCALE GENOMIC DNA]</scope>
    <source>
        <strain evidence="14 15">JCM 8736</strain>
    </source>
</reference>
<evidence type="ECO:0000256" key="3">
    <source>
        <dbReference type="ARBA" id="ARBA00012438"/>
    </source>
</evidence>
<comment type="catalytic activity">
    <reaction evidence="1">
        <text>ATP + protein L-histidine = ADP + protein N-phospho-L-histidine.</text>
        <dbReference type="EC" id="2.7.13.3"/>
    </reaction>
</comment>
<dbReference type="EMBL" id="BAAAXQ010000014">
    <property type="protein sequence ID" value="GAA3012306.1"/>
    <property type="molecule type" value="Genomic_DNA"/>
</dbReference>
<keyword evidence="8 12" id="KW-1133">Transmembrane helix</keyword>
<keyword evidence="4" id="KW-1003">Cell membrane</keyword>
<evidence type="ECO:0000256" key="7">
    <source>
        <dbReference type="ARBA" id="ARBA00022777"/>
    </source>
</evidence>
<evidence type="ECO:0000256" key="5">
    <source>
        <dbReference type="ARBA" id="ARBA00022679"/>
    </source>
</evidence>
<proteinExistence type="predicted"/>
<dbReference type="Gene3D" id="3.30.565.10">
    <property type="entry name" value="Histidine kinase-like ATPase, C-terminal domain"/>
    <property type="match status" value="1"/>
</dbReference>
<gene>
    <name evidence="14" type="ORF">GCM10019998_05690</name>
</gene>
<protein>
    <recommendedName>
        <fullName evidence="3">histidine kinase</fullName>
        <ecNumber evidence="3">2.7.13.3</ecNumber>
    </recommendedName>
</protein>
<evidence type="ECO:0000256" key="10">
    <source>
        <dbReference type="ARBA" id="ARBA00023136"/>
    </source>
</evidence>
<keyword evidence="11" id="KW-0175">Coiled coil</keyword>
<dbReference type="Pfam" id="PF02518">
    <property type="entry name" value="HATPase_c"/>
    <property type="match status" value="1"/>
</dbReference>
<dbReference type="PANTHER" id="PTHR45453:SF2">
    <property type="entry name" value="HISTIDINE KINASE"/>
    <property type="match status" value="1"/>
</dbReference>
<dbReference type="InterPro" id="IPR003594">
    <property type="entry name" value="HATPase_dom"/>
</dbReference>
<evidence type="ECO:0000256" key="6">
    <source>
        <dbReference type="ARBA" id="ARBA00022692"/>
    </source>
</evidence>
<dbReference type="RefSeq" id="WP_068707706.1">
    <property type="nucleotide sequence ID" value="NZ_BAAAXQ010000014.1"/>
</dbReference>
<dbReference type="InterPro" id="IPR050351">
    <property type="entry name" value="BphY/WalK/GraS-like"/>
</dbReference>
<accession>A0ABN3Y0K9</accession>